<accession>A0A5C6EH62</accession>
<dbReference type="InterPro" id="IPR050721">
    <property type="entry name" value="Trk_Ktr_HKT_K-transport"/>
</dbReference>
<feature type="region of interest" description="Disordered" evidence="2">
    <location>
        <begin position="1"/>
        <end position="21"/>
    </location>
</feature>
<gene>
    <name evidence="5" type="primary">kefC</name>
    <name evidence="5" type="ORF">Poly59_47220</name>
</gene>
<dbReference type="AlphaFoldDB" id="A0A5C6EH62"/>
<sequence length="337" mass="36771">MGGACTMTRKHGLDNPHTGKMPRTFEHRSRRTLRNGFTFFGGTFLLSTAGYVIAGWSWVDAIYMVTITFFGVGYGEVHSINTVWMKWFTMGVICAGCSSLIYVIGGIVQMLTEGEIEEIMGIRQRSREIDSLCDHTIVCGYGRVGQMLAAELRNQGQSLVILDCDPDRVDRAISDGFLAMEGNAVEDETLHEAGIFRAATLATVLPDDAANVFITLTARDLCETICIIARAECPTTERKLIRGGATHVVMPAAIGAIRIAQLACSSDQSRENLPEDRYRMLDSQGKKEACKVILPSAPHPSDENSESKMQADIAELADLASGLAQSMDKVAHDRSIS</sequence>
<feature type="transmembrane region" description="Helical" evidence="3">
    <location>
        <begin position="62"/>
        <end position="80"/>
    </location>
</feature>
<proteinExistence type="predicted"/>
<dbReference type="Pfam" id="PF02254">
    <property type="entry name" value="TrkA_N"/>
    <property type="match status" value="1"/>
</dbReference>
<dbReference type="OrthoDB" id="9785285at2"/>
<dbReference type="GO" id="GO:0006813">
    <property type="term" value="P:potassium ion transport"/>
    <property type="evidence" value="ECO:0007669"/>
    <property type="project" value="InterPro"/>
</dbReference>
<dbReference type="InterPro" id="IPR013099">
    <property type="entry name" value="K_chnl_dom"/>
</dbReference>
<evidence type="ECO:0000313" key="5">
    <source>
        <dbReference type="EMBL" id="TWU47880.1"/>
    </source>
</evidence>
<keyword evidence="6" id="KW-1185">Reference proteome</keyword>
<feature type="transmembrane region" description="Helical" evidence="3">
    <location>
        <begin position="87"/>
        <end position="111"/>
    </location>
</feature>
<evidence type="ECO:0000256" key="3">
    <source>
        <dbReference type="SAM" id="Phobius"/>
    </source>
</evidence>
<evidence type="ECO:0000256" key="2">
    <source>
        <dbReference type="SAM" id="MobiDB-lite"/>
    </source>
</evidence>
<dbReference type="Proteomes" id="UP000317977">
    <property type="component" value="Unassembled WGS sequence"/>
</dbReference>
<reference evidence="5 6" key="1">
    <citation type="submission" date="2019-02" db="EMBL/GenBank/DDBJ databases">
        <title>Deep-cultivation of Planctomycetes and their phenomic and genomic characterization uncovers novel biology.</title>
        <authorList>
            <person name="Wiegand S."/>
            <person name="Jogler M."/>
            <person name="Boedeker C."/>
            <person name="Pinto D."/>
            <person name="Vollmers J."/>
            <person name="Rivas-Marin E."/>
            <person name="Kohn T."/>
            <person name="Peeters S.H."/>
            <person name="Heuer A."/>
            <person name="Rast P."/>
            <person name="Oberbeckmann S."/>
            <person name="Bunk B."/>
            <person name="Jeske O."/>
            <person name="Meyerdierks A."/>
            <person name="Storesund J.E."/>
            <person name="Kallscheuer N."/>
            <person name="Luecker S."/>
            <person name="Lage O.M."/>
            <person name="Pohl T."/>
            <person name="Merkel B.J."/>
            <person name="Hornburger P."/>
            <person name="Mueller R.-W."/>
            <person name="Bruemmer F."/>
            <person name="Labrenz M."/>
            <person name="Spormann A.M."/>
            <person name="Op Den Camp H."/>
            <person name="Overmann J."/>
            <person name="Amann R."/>
            <person name="Jetten M.S.M."/>
            <person name="Mascher T."/>
            <person name="Medema M.H."/>
            <person name="Devos D.P."/>
            <person name="Kaster A.-K."/>
            <person name="Ovreas L."/>
            <person name="Rohde M."/>
            <person name="Galperin M.Y."/>
            <person name="Jogler C."/>
        </authorList>
    </citation>
    <scope>NUCLEOTIDE SEQUENCE [LARGE SCALE GENOMIC DNA]</scope>
    <source>
        <strain evidence="5 6">Poly59</strain>
    </source>
</reference>
<name>A0A5C6EH62_9BACT</name>
<feature type="domain" description="RCK N-terminal" evidence="4">
    <location>
        <begin position="133"/>
        <end position="250"/>
    </location>
</feature>
<comment type="caution">
    <text evidence="5">The sequence shown here is derived from an EMBL/GenBank/DDBJ whole genome shotgun (WGS) entry which is preliminary data.</text>
</comment>
<dbReference type="Gene3D" id="3.40.50.720">
    <property type="entry name" value="NAD(P)-binding Rossmann-like Domain"/>
    <property type="match status" value="1"/>
</dbReference>
<dbReference type="PANTHER" id="PTHR43833">
    <property type="entry name" value="POTASSIUM CHANNEL PROTEIN 2-RELATED-RELATED"/>
    <property type="match status" value="1"/>
</dbReference>
<keyword evidence="3" id="KW-1133">Transmembrane helix</keyword>
<dbReference type="EMBL" id="SJPX01000005">
    <property type="protein sequence ID" value="TWU47880.1"/>
    <property type="molecule type" value="Genomic_DNA"/>
</dbReference>
<dbReference type="SUPFAM" id="SSF51735">
    <property type="entry name" value="NAD(P)-binding Rossmann-fold domains"/>
    <property type="match status" value="1"/>
</dbReference>
<comment type="subcellular location">
    <subcellularLocation>
        <location evidence="1">Cell membrane</location>
        <topology evidence="1">Multi-pass membrane protein</topology>
    </subcellularLocation>
</comment>
<evidence type="ECO:0000256" key="1">
    <source>
        <dbReference type="ARBA" id="ARBA00004651"/>
    </source>
</evidence>
<dbReference type="PANTHER" id="PTHR43833:SF9">
    <property type="entry name" value="POTASSIUM CHANNEL PROTEIN YUGO-RELATED"/>
    <property type="match status" value="1"/>
</dbReference>
<keyword evidence="3" id="KW-0812">Transmembrane</keyword>
<keyword evidence="3" id="KW-0472">Membrane</keyword>
<dbReference type="Pfam" id="PF07885">
    <property type="entry name" value="Ion_trans_2"/>
    <property type="match status" value="1"/>
</dbReference>
<feature type="transmembrane region" description="Helical" evidence="3">
    <location>
        <begin position="37"/>
        <end position="56"/>
    </location>
</feature>
<evidence type="ECO:0000313" key="6">
    <source>
        <dbReference type="Proteomes" id="UP000317977"/>
    </source>
</evidence>
<evidence type="ECO:0000259" key="4">
    <source>
        <dbReference type="PROSITE" id="PS51201"/>
    </source>
</evidence>
<protein>
    <submittedName>
        <fullName evidence="5">Glutathione-regulated potassium-efflux system protein KefC</fullName>
    </submittedName>
</protein>
<dbReference type="SUPFAM" id="SSF81324">
    <property type="entry name" value="Voltage-gated potassium channels"/>
    <property type="match status" value="1"/>
</dbReference>
<dbReference type="PROSITE" id="PS51201">
    <property type="entry name" value="RCK_N"/>
    <property type="match status" value="1"/>
</dbReference>
<dbReference type="InterPro" id="IPR003148">
    <property type="entry name" value="RCK_N"/>
</dbReference>
<organism evidence="5 6">
    <name type="scientific">Rubripirellula reticaptiva</name>
    <dbReference type="NCBI Taxonomy" id="2528013"/>
    <lineage>
        <taxon>Bacteria</taxon>
        <taxon>Pseudomonadati</taxon>
        <taxon>Planctomycetota</taxon>
        <taxon>Planctomycetia</taxon>
        <taxon>Pirellulales</taxon>
        <taxon>Pirellulaceae</taxon>
        <taxon>Rubripirellula</taxon>
    </lineage>
</organism>
<dbReference type="InterPro" id="IPR036291">
    <property type="entry name" value="NAD(P)-bd_dom_sf"/>
</dbReference>
<dbReference type="GO" id="GO:0005886">
    <property type="term" value="C:plasma membrane"/>
    <property type="evidence" value="ECO:0007669"/>
    <property type="project" value="UniProtKB-SubCell"/>
</dbReference>
<dbReference type="Gene3D" id="1.10.287.70">
    <property type="match status" value="1"/>
</dbReference>